<evidence type="ECO:0000313" key="1">
    <source>
        <dbReference type="EMBL" id="ABD75081.1"/>
    </source>
</evidence>
<feature type="non-terminal residue" evidence="1">
    <location>
        <position position="84"/>
    </location>
</feature>
<sequence length="84" mass="9541">MPRDFDFAHGLRPVNALAITPIPLTDHNRSGHHHAIPINSIILARERSARMPAGCMTTLPLRHRRAVGRHLNEATPIEVRMRFH</sequence>
<reference evidence="1" key="1">
    <citation type="submission" date="2006-02" db="EMBL/GenBank/DDBJ databases">
        <title>Sampling the accessory genome of the Sinorhizobium genus by suppressive subtractive hybridization.</title>
        <authorList>
            <person name="Moulin L."/>
            <person name="Ghazoui Z."/>
            <person name="Young P."/>
        </authorList>
    </citation>
    <scope>NUCLEOTIDE SEQUENCE</scope>
    <source>
        <strain evidence="1">LMG21331</strain>
    </source>
</reference>
<dbReference type="EMBL" id="DQ403555">
    <property type="protein sequence ID" value="ABD75081.1"/>
    <property type="molecule type" value="Genomic_DNA"/>
</dbReference>
<dbReference type="AlphaFoldDB" id="D1CTC7"/>
<protein>
    <submittedName>
        <fullName evidence="1">Uncharacterized protein</fullName>
    </submittedName>
</protein>
<name>D1CTC7_ENSAD</name>
<accession>D1CTC7</accession>
<proteinExistence type="predicted"/>
<organism evidence="1">
    <name type="scientific">Ensifer adhaerens</name>
    <name type="common">Sinorhizobium morelense</name>
    <dbReference type="NCBI Taxonomy" id="106592"/>
    <lineage>
        <taxon>Bacteria</taxon>
        <taxon>Pseudomonadati</taxon>
        <taxon>Pseudomonadota</taxon>
        <taxon>Alphaproteobacteria</taxon>
        <taxon>Hyphomicrobiales</taxon>
        <taxon>Rhizobiaceae</taxon>
        <taxon>Sinorhizobium/Ensifer group</taxon>
        <taxon>Ensifer</taxon>
    </lineage>
</organism>